<evidence type="ECO:0000313" key="4">
    <source>
        <dbReference type="EMBL" id="QNE21537.1"/>
    </source>
</evidence>
<dbReference type="RefSeq" id="WP_185443943.1">
    <property type="nucleotide sequence ID" value="NZ_CP043661.1"/>
</dbReference>
<evidence type="ECO:0000313" key="5">
    <source>
        <dbReference type="Proteomes" id="UP000515563"/>
    </source>
</evidence>
<evidence type="ECO:0000259" key="3">
    <source>
        <dbReference type="SMART" id="SM00822"/>
    </source>
</evidence>
<dbReference type="PRINTS" id="PR00080">
    <property type="entry name" value="SDRFAMILY"/>
</dbReference>
<proteinExistence type="inferred from homology"/>
<dbReference type="KEGG" id="kqi:F1D05_30960"/>
<evidence type="ECO:0000256" key="1">
    <source>
        <dbReference type="ARBA" id="ARBA00006484"/>
    </source>
</evidence>
<organism evidence="4 5">
    <name type="scientific">Kribbella qitaiheensis</name>
    <dbReference type="NCBI Taxonomy" id="1544730"/>
    <lineage>
        <taxon>Bacteria</taxon>
        <taxon>Bacillati</taxon>
        <taxon>Actinomycetota</taxon>
        <taxon>Actinomycetes</taxon>
        <taxon>Propionibacteriales</taxon>
        <taxon>Kribbellaceae</taxon>
        <taxon>Kribbella</taxon>
    </lineage>
</organism>
<reference evidence="5" key="1">
    <citation type="submission" date="2019-09" db="EMBL/GenBank/DDBJ databases">
        <title>Antimicrobial potential of Antarctic Bacteria.</title>
        <authorList>
            <person name="Benaud N."/>
            <person name="Edwards R.J."/>
            <person name="Ferrari B.C."/>
        </authorList>
    </citation>
    <scope>NUCLEOTIDE SEQUENCE [LARGE SCALE GENOMIC DNA]</scope>
    <source>
        <strain evidence="5">SPB151</strain>
    </source>
</reference>
<name>A0A7G6X5M2_9ACTN</name>
<dbReference type="PRINTS" id="PR00081">
    <property type="entry name" value="GDHRDH"/>
</dbReference>
<dbReference type="Pfam" id="PF13561">
    <property type="entry name" value="adh_short_C2"/>
    <property type="match status" value="1"/>
</dbReference>
<protein>
    <submittedName>
        <fullName evidence="4">SDR family oxidoreductase</fullName>
    </submittedName>
</protein>
<keyword evidence="5" id="KW-1185">Reference proteome</keyword>
<dbReference type="InterPro" id="IPR036291">
    <property type="entry name" value="NAD(P)-bd_dom_sf"/>
</dbReference>
<dbReference type="AlphaFoldDB" id="A0A7G6X5M2"/>
<dbReference type="InterPro" id="IPR057326">
    <property type="entry name" value="KR_dom"/>
</dbReference>
<dbReference type="Gene3D" id="3.40.50.720">
    <property type="entry name" value="NAD(P)-binding Rossmann-like Domain"/>
    <property type="match status" value="1"/>
</dbReference>
<accession>A0A7G6X5M2</accession>
<feature type="domain" description="Ketoreductase" evidence="3">
    <location>
        <begin position="9"/>
        <end position="191"/>
    </location>
</feature>
<gene>
    <name evidence="4" type="ORF">F1D05_30960</name>
</gene>
<sequence length="248" mass="25401">MPQLSNRGSAAIVTGASRGIGRAIAERLGSNGASIVVNYHSNVAAAEAVVSAIENSGGKATAVRADVAVPDDVRRLFDIAGDLYGPPDLVVHSAGITRFAPLAEATDDDYDHVFDTNTRSTFATLREAANRVPDNGRIVVISSGAAVSPRPGAGIYAASKAACDQMVRVLAKELGQRGVTVNSVLPGPTRTESIAATLPAEMAAAIAAQTPLGRLAEPADIADIVAFLASDDSRWITGQAIHAGGGMF</sequence>
<dbReference type="GO" id="GO:0016614">
    <property type="term" value="F:oxidoreductase activity, acting on CH-OH group of donors"/>
    <property type="evidence" value="ECO:0007669"/>
    <property type="project" value="UniProtKB-ARBA"/>
</dbReference>
<dbReference type="FunFam" id="3.40.50.720:FF:000084">
    <property type="entry name" value="Short-chain dehydrogenase reductase"/>
    <property type="match status" value="1"/>
</dbReference>
<comment type="similarity">
    <text evidence="1">Belongs to the short-chain dehydrogenases/reductases (SDR) family.</text>
</comment>
<keyword evidence="2" id="KW-0560">Oxidoreductase</keyword>
<dbReference type="PANTHER" id="PTHR48107:SF7">
    <property type="entry name" value="RE15974P"/>
    <property type="match status" value="1"/>
</dbReference>
<evidence type="ECO:0000256" key="2">
    <source>
        <dbReference type="ARBA" id="ARBA00023002"/>
    </source>
</evidence>
<reference evidence="4 5" key="2">
    <citation type="journal article" date="2020" name="Microbiol. Resour. Announc.">
        <title>Antarctic desert soil bacteria exhibit high novel natural product potential, evaluated through long-read genome sequencing and comparative genomics.</title>
        <authorList>
            <person name="Benaud N."/>
            <person name="Edwards R.J."/>
            <person name="Amos T.G."/>
            <person name="D'Agostino P.M."/>
            <person name="Gutierrez-Chavez C."/>
            <person name="Montgomery K."/>
            <person name="Nicetic I."/>
            <person name="Ferrari B.C."/>
        </authorList>
    </citation>
    <scope>NUCLEOTIDE SEQUENCE [LARGE SCALE GENOMIC DNA]</scope>
    <source>
        <strain evidence="4 5">SPB151</strain>
    </source>
</reference>
<dbReference type="InterPro" id="IPR002347">
    <property type="entry name" value="SDR_fam"/>
</dbReference>
<dbReference type="EMBL" id="CP043661">
    <property type="protein sequence ID" value="QNE21537.1"/>
    <property type="molecule type" value="Genomic_DNA"/>
</dbReference>
<dbReference type="Proteomes" id="UP000515563">
    <property type="component" value="Chromosome"/>
</dbReference>
<dbReference type="SMART" id="SM00822">
    <property type="entry name" value="PKS_KR"/>
    <property type="match status" value="1"/>
</dbReference>
<dbReference type="SUPFAM" id="SSF51735">
    <property type="entry name" value="NAD(P)-binding Rossmann-fold domains"/>
    <property type="match status" value="1"/>
</dbReference>
<dbReference type="PANTHER" id="PTHR48107">
    <property type="entry name" value="NADPH-DEPENDENT ALDEHYDE REDUCTASE-LIKE PROTEIN, CHLOROPLASTIC-RELATED"/>
    <property type="match status" value="1"/>
</dbReference>